<dbReference type="InterPro" id="IPR011990">
    <property type="entry name" value="TPR-like_helical_dom_sf"/>
</dbReference>
<dbReference type="SMART" id="SM00028">
    <property type="entry name" value="TPR"/>
    <property type="match status" value="3"/>
</dbReference>
<dbReference type="InterPro" id="IPR029044">
    <property type="entry name" value="Nucleotide-diphossugar_trans"/>
</dbReference>
<dbReference type="PANTHER" id="PTHR43630:SF2">
    <property type="entry name" value="GLYCOSYLTRANSFERASE"/>
    <property type="match status" value="1"/>
</dbReference>
<evidence type="ECO:0000256" key="2">
    <source>
        <dbReference type="PROSITE-ProRule" id="PRU00339"/>
    </source>
</evidence>
<gene>
    <name evidence="4" type="ORF">H8E23_02145</name>
</gene>
<dbReference type="PANTHER" id="PTHR43630">
    <property type="entry name" value="POLY-BETA-1,6-N-ACETYL-D-GLUCOSAMINE SYNTHASE"/>
    <property type="match status" value="1"/>
</dbReference>
<dbReference type="Gene3D" id="1.25.40.10">
    <property type="entry name" value="Tetratricopeptide repeat domain"/>
    <property type="match status" value="2"/>
</dbReference>
<sequence length="820" mass="94478">MDMKILSVCIVGKDNATNLKQCIESCLKLTRQISYFDLESKDNSAEVAETCGIYVLKGPPDQKISETLRKFHKSNWILFMKPDERVFYESKSKIMKALDKNQTMGYSLVIKTPVSSETLEDFRWIKIPGKPNRYSPESLIVPKIEIRLVRRQFFVKALNLMISFSPDDVFSFSSQIFKNIQIQSLQHTEKIPVEINQHHTKDLEMKFLRGEVSIDAEEDYGMWELGERFIGYNVLKKEDLARYYRGLAIGFGSEKMYLAMLSTHMKFGRFTEAQNFFDAWLAKWGFFDTPEPYKTGGIIYAHLFQLEKAVSLFHKYLELVPEELSGEVRFLLAKSLLLLGKKDEAVKLFKQYYHLRSDDSDSILIQTIEDSNWKPPRLSLCMIVKDEQAHISKALDSLTGVIDEIIVVDTGSKDETKDIARKYHAKIVEVDWEADFSKARNAGLRHATGDYILCLDADEYIDPRDRIKLALLKMILPSGRDIAYRIKIDAEDEDEEMSVMMRLPKLVQPDYPVRLVPARKEIFFEGTAFESMDKSIADLGIKIVTDDVFKITHSGIDRKWRESRKEPAIQKIYDTNPAPETALKAALFNLKLGNIDTASKWFELASFDNPRLWMKIITLYSRLGQAKKVVGMIRKALKECPDSLDLNLAKAELHFAEGDYETVYKTLGPNMEQIEKEMTREDRANAAYLYGMALLDTGYLEKGIEYLSDARELDSWNMRYKIGGIYVLTIAEEWENAIHALSEVLKEENLVIMDTIGDFADLGIAFKKLSRHFEINDRIEASEFCQKIFLNITENKISSPETIEKMMHYLNTHDIGKEQV</sequence>
<evidence type="ECO:0000259" key="3">
    <source>
        <dbReference type="Pfam" id="PF00535"/>
    </source>
</evidence>
<dbReference type="EMBL" id="JACNJH010000073">
    <property type="protein sequence ID" value="MBC8360186.1"/>
    <property type="molecule type" value="Genomic_DNA"/>
</dbReference>
<proteinExistence type="inferred from homology"/>
<comment type="similarity">
    <text evidence="1">Belongs to the glycosyltransferase 2 family. WaaE/KdtX subfamily.</text>
</comment>
<dbReference type="Proteomes" id="UP000603434">
    <property type="component" value="Unassembled WGS sequence"/>
</dbReference>
<evidence type="ECO:0000313" key="5">
    <source>
        <dbReference type="Proteomes" id="UP000603434"/>
    </source>
</evidence>
<dbReference type="Gene3D" id="3.90.550.10">
    <property type="entry name" value="Spore Coat Polysaccharide Biosynthesis Protein SpsA, Chain A"/>
    <property type="match status" value="1"/>
</dbReference>
<dbReference type="SUPFAM" id="SSF48452">
    <property type="entry name" value="TPR-like"/>
    <property type="match status" value="1"/>
</dbReference>
<dbReference type="InterPro" id="IPR019734">
    <property type="entry name" value="TPR_rpt"/>
</dbReference>
<feature type="domain" description="Glycosyltransferase 2-like" evidence="3">
    <location>
        <begin position="379"/>
        <end position="469"/>
    </location>
</feature>
<reference evidence="4 5" key="1">
    <citation type="submission" date="2020-08" db="EMBL/GenBank/DDBJ databases">
        <title>Bridging the membrane lipid divide: bacteria of the FCB group superphylum have the potential to synthesize archaeal ether lipids.</title>
        <authorList>
            <person name="Villanueva L."/>
            <person name="Von Meijenfeldt F.A.B."/>
            <person name="Westbye A.B."/>
            <person name="Yadav S."/>
            <person name="Hopmans E.C."/>
            <person name="Dutilh B.E."/>
            <person name="Sinninghe Damste J.S."/>
        </authorList>
    </citation>
    <scope>NUCLEOTIDE SEQUENCE [LARGE SCALE GENOMIC DNA]</scope>
    <source>
        <strain evidence="4">NIOZ-UU30</strain>
    </source>
</reference>
<dbReference type="CDD" id="cd02511">
    <property type="entry name" value="Beta4Glucosyltransferase"/>
    <property type="match status" value="1"/>
</dbReference>
<dbReference type="InterPro" id="IPR001173">
    <property type="entry name" value="Glyco_trans_2-like"/>
</dbReference>
<accession>A0A8J6TLD9</accession>
<dbReference type="SUPFAM" id="SSF53448">
    <property type="entry name" value="Nucleotide-diphospho-sugar transferases"/>
    <property type="match status" value="2"/>
</dbReference>
<evidence type="ECO:0000313" key="4">
    <source>
        <dbReference type="EMBL" id="MBC8360186.1"/>
    </source>
</evidence>
<name>A0A8J6TLD9_9BACT</name>
<comment type="caution">
    <text evidence="4">The sequence shown here is derived from an EMBL/GenBank/DDBJ whole genome shotgun (WGS) entry which is preliminary data.</text>
</comment>
<dbReference type="PROSITE" id="PS50005">
    <property type="entry name" value="TPR"/>
    <property type="match status" value="1"/>
</dbReference>
<organism evidence="4 5">
    <name type="scientific">Candidatus Desulfatibia profunda</name>
    <dbReference type="NCBI Taxonomy" id="2841695"/>
    <lineage>
        <taxon>Bacteria</taxon>
        <taxon>Pseudomonadati</taxon>
        <taxon>Thermodesulfobacteriota</taxon>
        <taxon>Desulfobacteria</taxon>
        <taxon>Desulfobacterales</taxon>
        <taxon>Desulfobacterales incertae sedis</taxon>
        <taxon>Candidatus Desulfatibia</taxon>
    </lineage>
</organism>
<protein>
    <submittedName>
        <fullName evidence="4">Glycosyltransferase</fullName>
    </submittedName>
</protein>
<feature type="repeat" description="TPR" evidence="2">
    <location>
        <begin position="290"/>
        <end position="323"/>
    </location>
</feature>
<evidence type="ECO:0000256" key="1">
    <source>
        <dbReference type="ARBA" id="ARBA00038494"/>
    </source>
</evidence>
<dbReference type="AlphaFoldDB" id="A0A8J6TLD9"/>
<keyword evidence="2" id="KW-0802">TPR repeat</keyword>
<dbReference type="Pfam" id="PF00535">
    <property type="entry name" value="Glycos_transf_2"/>
    <property type="match status" value="1"/>
</dbReference>